<organism evidence="1 2">
    <name type="scientific">Dibothriocephalus latus</name>
    <name type="common">Fish tapeworm</name>
    <name type="synonym">Diphyllobothrium latum</name>
    <dbReference type="NCBI Taxonomy" id="60516"/>
    <lineage>
        <taxon>Eukaryota</taxon>
        <taxon>Metazoa</taxon>
        <taxon>Spiralia</taxon>
        <taxon>Lophotrochozoa</taxon>
        <taxon>Platyhelminthes</taxon>
        <taxon>Cestoda</taxon>
        <taxon>Eucestoda</taxon>
        <taxon>Diphyllobothriidea</taxon>
        <taxon>Diphyllobothriidae</taxon>
        <taxon>Dibothriocephalus</taxon>
    </lineage>
</organism>
<evidence type="ECO:0000313" key="1">
    <source>
        <dbReference type="EMBL" id="VDN33515.1"/>
    </source>
</evidence>
<dbReference type="Proteomes" id="UP000281553">
    <property type="component" value="Unassembled WGS sequence"/>
</dbReference>
<reference evidence="1 2" key="1">
    <citation type="submission" date="2018-11" db="EMBL/GenBank/DDBJ databases">
        <authorList>
            <consortium name="Pathogen Informatics"/>
        </authorList>
    </citation>
    <scope>NUCLEOTIDE SEQUENCE [LARGE SCALE GENOMIC DNA]</scope>
</reference>
<dbReference type="AlphaFoldDB" id="A0A3P7MUW8"/>
<gene>
    <name evidence="1" type="ORF">DILT_LOCUS16254</name>
</gene>
<sequence length="118" mass="13593">MATPKYASPMHADLFDWRLRKADHVAYQQEKFQNIYVNPKGDRSMHIGVPLDFGDECPPGFLTQVGKTKSEHGEISTVYCVLAKESLQDVERNKFKNFCMFLLNQDRETCPKGMPLEH</sequence>
<dbReference type="EMBL" id="UYRU01083867">
    <property type="protein sequence ID" value="VDN33515.1"/>
    <property type="molecule type" value="Genomic_DNA"/>
</dbReference>
<keyword evidence="2" id="KW-1185">Reference proteome</keyword>
<protein>
    <submittedName>
        <fullName evidence="1">Uncharacterized protein</fullName>
    </submittedName>
</protein>
<proteinExistence type="predicted"/>
<accession>A0A3P7MUW8</accession>
<name>A0A3P7MUW8_DIBLA</name>
<evidence type="ECO:0000313" key="2">
    <source>
        <dbReference type="Proteomes" id="UP000281553"/>
    </source>
</evidence>
<dbReference type="OrthoDB" id="5917794at2759"/>